<dbReference type="GeneID" id="93641067"/>
<dbReference type="RefSeq" id="WP_013055419.1">
    <property type="nucleotide sequence ID" value="NZ_BCVB01000007.1"/>
</dbReference>
<evidence type="ECO:0000313" key="2">
    <source>
        <dbReference type="Proteomes" id="UP000031829"/>
    </source>
</evidence>
<organism evidence="1 2">
    <name type="scientific">Priestia megaterium (strain ATCC 14581 / DSM 32 / CCUG 1817 / JCM 2506 / NBRC 15308 / NCIMB 9376 / NCTC 10342 / NRRL B-14308 / VKM B-512 / Ford 19)</name>
    <name type="common">Bacillus megaterium</name>
    <dbReference type="NCBI Taxonomy" id="1348623"/>
    <lineage>
        <taxon>Bacteria</taxon>
        <taxon>Bacillati</taxon>
        <taxon>Bacillota</taxon>
        <taxon>Bacilli</taxon>
        <taxon>Bacillales</taxon>
        <taxon>Bacillaceae</taxon>
        <taxon>Priestia</taxon>
    </lineage>
</organism>
<proteinExistence type="predicted"/>
<gene>
    <name evidence="1" type="ORF">BG04_3001</name>
</gene>
<evidence type="ECO:0000313" key="1">
    <source>
        <dbReference type="EMBL" id="AJI24317.1"/>
    </source>
</evidence>
<accession>A0A0B6AT40</accession>
<dbReference type="InterPro" id="IPR016181">
    <property type="entry name" value="Acyl_CoA_acyltransferase"/>
</dbReference>
<dbReference type="SUPFAM" id="SSF55729">
    <property type="entry name" value="Acyl-CoA N-acyltransferases (Nat)"/>
    <property type="match status" value="1"/>
</dbReference>
<protein>
    <submittedName>
        <fullName evidence="1">Acetyltransferase family protein</fullName>
    </submittedName>
</protein>
<keyword evidence="1" id="KW-0808">Transferase</keyword>
<dbReference type="CDD" id="cd04301">
    <property type="entry name" value="NAT_SF"/>
    <property type="match status" value="1"/>
</dbReference>
<dbReference type="AlphaFoldDB" id="A0A0B6AT40"/>
<name>A0A0B6AT40_PRIM2</name>
<dbReference type="PROSITE" id="PS51186">
    <property type="entry name" value="GNAT"/>
    <property type="match status" value="1"/>
</dbReference>
<dbReference type="HOGENOM" id="CLU_1425365_0_0_9"/>
<dbReference type="KEGG" id="bmeg:BG04_3001"/>
<dbReference type="Proteomes" id="UP000031829">
    <property type="component" value="Chromosome"/>
</dbReference>
<sequence length="191" mass="22624">MNWYEKLSQYFPIEEMKSKKHIETLLQERSDIYHKNEGPHHVLMYVETDQFIFIDYLFVSKDARGQGLGGKLIDELKQHNKPIILEVEPVDYKDSDSAKRLHFYKRADFKHAQTIGYNRRSLATNEINQMEILYWSPTSETEESILNKMKKTYELIHTYKDKEIYGASYQPADQVLKIDKNRKDGDILADL</sequence>
<dbReference type="Gene3D" id="3.40.630.30">
    <property type="match status" value="1"/>
</dbReference>
<dbReference type="Pfam" id="PF13508">
    <property type="entry name" value="Acetyltransf_7"/>
    <property type="match status" value="1"/>
</dbReference>
<reference evidence="1 2" key="1">
    <citation type="journal article" date="2015" name="Genome Announc.">
        <title>Complete genome sequences for 35 biothreat assay-relevant bacillus species.</title>
        <authorList>
            <person name="Johnson S.L."/>
            <person name="Daligault H.E."/>
            <person name="Davenport K.W."/>
            <person name="Jaissle J."/>
            <person name="Frey K.G."/>
            <person name="Ladner J.T."/>
            <person name="Broomall S.M."/>
            <person name="Bishop-Lilly K.A."/>
            <person name="Bruce D.C."/>
            <person name="Gibbons H.S."/>
            <person name="Coyne S.R."/>
            <person name="Lo C.C."/>
            <person name="Meincke L."/>
            <person name="Munk A.C."/>
            <person name="Koroleva G.I."/>
            <person name="Rosenzweig C.N."/>
            <person name="Palacios G.F."/>
            <person name="Redden C.L."/>
            <person name="Minogue T.D."/>
            <person name="Chain P.S."/>
        </authorList>
    </citation>
    <scope>NUCLEOTIDE SEQUENCE [LARGE SCALE GENOMIC DNA]</scope>
    <source>
        <strain evidence="2">ATCC 14581 / DSM 32 / JCM 2506 / NBRC 15308 / NCIMB 9376 / NCTC 10342 / NRRL B-14308 / VKM B-512</strain>
    </source>
</reference>
<dbReference type="EMBL" id="CP009920">
    <property type="protein sequence ID" value="AJI24317.1"/>
    <property type="molecule type" value="Genomic_DNA"/>
</dbReference>
<dbReference type="GO" id="GO:0016747">
    <property type="term" value="F:acyltransferase activity, transferring groups other than amino-acyl groups"/>
    <property type="evidence" value="ECO:0007669"/>
    <property type="project" value="InterPro"/>
</dbReference>
<dbReference type="InterPro" id="IPR000182">
    <property type="entry name" value="GNAT_dom"/>
</dbReference>